<dbReference type="RefSeq" id="WP_015447860.1">
    <property type="nucleotide sequence ID" value="NC_020541.1"/>
</dbReference>
<evidence type="ECO:0000313" key="4">
    <source>
        <dbReference type="Proteomes" id="UP000011859"/>
    </source>
</evidence>
<keyword evidence="4" id="KW-1185">Reference proteome</keyword>
<dbReference type="GeneID" id="72428745"/>
<accession>M4NEA8</accession>
<feature type="compositionally biased region" description="Pro residues" evidence="1">
    <location>
        <begin position="169"/>
        <end position="189"/>
    </location>
</feature>
<dbReference type="AlphaFoldDB" id="M4NEA8"/>
<evidence type="ECO:0000256" key="2">
    <source>
        <dbReference type="SAM" id="SignalP"/>
    </source>
</evidence>
<protein>
    <submittedName>
        <fullName evidence="3">Type IV pilus biogenesis</fullName>
    </submittedName>
</protein>
<feature type="chain" id="PRO_5004056140" evidence="2">
    <location>
        <begin position="23"/>
        <end position="189"/>
    </location>
</feature>
<organism evidence="3 4">
    <name type="scientific">Rhodanobacter denitrificans</name>
    <dbReference type="NCBI Taxonomy" id="666685"/>
    <lineage>
        <taxon>Bacteria</taxon>
        <taxon>Pseudomonadati</taxon>
        <taxon>Pseudomonadota</taxon>
        <taxon>Gammaproteobacteria</taxon>
        <taxon>Lysobacterales</taxon>
        <taxon>Rhodanobacteraceae</taxon>
        <taxon>Rhodanobacter</taxon>
    </lineage>
</organism>
<dbReference type="HOGENOM" id="CLU_1433443_0_0_6"/>
<evidence type="ECO:0000256" key="1">
    <source>
        <dbReference type="SAM" id="MobiDB-lite"/>
    </source>
</evidence>
<reference evidence="3 4" key="1">
    <citation type="submission" date="2012-04" db="EMBL/GenBank/DDBJ databases">
        <title>Complete genome of Rhodanobacter sp. 2APBS1.</title>
        <authorList>
            <consortium name="US DOE Joint Genome Institute"/>
            <person name="Huntemann M."/>
            <person name="Wei C.-L."/>
            <person name="Han J."/>
            <person name="Detter J.C."/>
            <person name="Han C."/>
            <person name="Tapia R."/>
            <person name="Munk A.C.C."/>
            <person name="Chen A."/>
            <person name="Krypides N."/>
            <person name="Mavromatis K."/>
            <person name="Markowitz V."/>
            <person name="Szeto E."/>
            <person name="Ivanova N."/>
            <person name="Mikhailova N."/>
            <person name="Ovchinnikova G."/>
            <person name="Pagani I."/>
            <person name="Pati A."/>
            <person name="Goodwin L."/>
            <person name="Peters L."/>
            <person name="Pitluck S."/>
            <person name="Woyke T."/>
            <person name="Prakash O."/>
            <person name="Elkins J."/>
            <person name="Brown S."/>
            <person name="Palumbo A."/>
            <person name="Hemme C."/>
            <person name="Zhou J."/>
            <person name="Watson D."/>
            <person name="Jardine P."/>
            <person name="Kostka J."/>
            <person name="Green S."/>
        </authorList>
    </citation>
    <scope>NUCLEOTIDE SEQUENCE [LARGE SCALE GENOMIC DNA]</scope>
    <source>
        <strain evidence="3 4">2APBS1</strain>
    </source>
</reference>
<feature type="signal peptide" evidence="2">
    <location>
        <begin position="1"/>
        <end position="22"/>
    </location>
</feature>
<keyword evidence="2" id="KW-0732">Signal</keyword>
<name>M4NEA8_9GAMM</name>
<dbReference type="EMBL" id="CP003470">
    <property type="protein sequence ID" value="AGG89135.1"/>
    <property type="molecule type" value="Genomic_DNA"/>
</dbReference>
<feature type="region of interest" description="Disordered" evidence="1">
    <location>
        <begin position="141"/>
        <end position="189"/>
    </location>
</feature>
<evidence type="ECO:0000313" key="3">
    <source>
        <dbReference type="EMBL" id="AGG89135.1"/>
    </source>
</evidence>
<feature type="compositionally biased region" description="Polar residues" evidence="1">
    <location>
        <begin position="67"/>
        <end position="76"/>
    </location>
</feature>
<proteinExistence type="predicted"/>
<dbReference type="STRING" id="666685.R2APBS1_2012"/>
<dbReference type="Proteomes" id="UP000011859">
    <property type="component" value="Chromosome"/>
</dbReference>
<sequence precursor="true">MRVKTCAVLGLMLAIPCAIVMAQEAPSAPPVITLGQLADVTADLVIDSAQADLAEAQRAAGSRIEETGNTGHSSPSVAARPDAPSIDDVAHVGAMVYVTLHYGDGSVSSVPAGQLLPGGYRVEATNVGAQVVDDGSGLVLSRSGNPPSTRAPGPADVPTFPAMNSRPMPIAPPVATPPPPMPAPGPGIH</sequence>
<feature type="region of interest" description="Disordered" evidence="1">
    <location>
        <begin position="57"/>
        <end position="83"/>
    </location>
</feature>
<dbReference type="KEGG" id="rhd:R2APBS1_2012"/>
<gene>
    <name evidence="3" type="ORF">R2APBS1_2012</name>
</gene>